<keyword evidence="1" id="KW-0711">Selenium</keyword>
<protein>
    <submittedName>
        <fullName evidence="3">tRNA 2-selenouridine synthase</fullName>
    </submittedName>
</protein>
<name>A0A1X7M755_9BURK</name>
<evidence type="ECO:0000313" key="3">
    <source>
        <dbReference type="EMBL" id="SMG61272.1"/>
    </source>
</evidence>
<sequence length="352" mass="40115">MYDLEALKKFGLIIDARSPREFAEDHLPGAINLPVVFDDEYAEVGTAHRTDPMRAYQIGVAYSLKNIARHLELPYFQTGRRMAILVYCFRGGKRSKLWSDTLETIGYKVERLPRGWKGYRSWVLQTLDELPRQLQLNVLSGPTGCGKTSLLIALRKAGAQVLDLEAIASHRGSIIGAIPGRPQPSQKLFDSLLLAEISRFDLSKAVWIESESKRIGRVQLPTALFDRMHDGRVFEVETPMSERIAMWHREYPHFERDPVGLVSKLAYLKELIGGTTLQKWTQFAELGEIDELFESIMLDYYDPAYARSTKKNYRRAQNPTRIQLETLDSEHLARVAERLIVSCDVPVHASPE</sequence>
<dbReference type="InterPro" id="IPR036873">
    <property type="entry name" value="Rhodanese-like_dom_sf"/>
</dbReference>
<dbReference type="AlphaFoldDB" id="A0A1X7M755"/>
<dbReference type="NCBIfam" id="NF008752">
    <property type="entry name" value="PRK11784.1-4"/>
    <property type="match status" value="1"/>
</dbReference>
<dbReference type="Pfam" id="PF26341">
    <property type="entry name" value="AAA_SelU"/>
    <property type="match status" value="1"/>
</dbReference>
<evidence type="ECO:0000259" key="2">
    <source>
        <dbReference type="PROSITE" id="PS50206"/>
    </source>
</evidence>
<dbReference type="PROSITE" id="PS50206">
    <property type="entry name" value="RHODANESE_3"/>
    <property type="match status" value="1"/>
</dbReference>
<dbReference type="InterPro" id="IPR027417">
    <property type="entry name" value="P-loop_NTPase"/>
</dbReference>
<dbReference type="InterPro" id="IPR001307">
    <property type="entry name" value="Thiosulphate_STrfase_CS"/>
</dbReference>
<gene>
    <name evidence="3" type="ORF">SAMN06265784_12063</name>
</gene>
<organism evidence="3 4">
    <name type="scientific">Paraburkholderia susongensis</name>
    <dbReference type="NCBI Taxonomy" id="1515439"/>
    <lineage>
        <taxon>Bacteria</taxon>
        <taxon>Pseudomonadati</taxon>
        <taxon>Pseudomonadota</taxon>
        <taxon>Betaproteobacteria</taxon>
        <taxon>Burkholderiales</taxon>
        <taxon>Burkholderiaceae</taxon>
        <taxon>Paraburkholderia</taxon>
    </lineage>
</organism>
<dbReference type="SUPFAM" id="SSF52540">
    <property type="entry name" value="P-loop containing nucleoside triphosphate hydrolases"/>
    <property type="match status" value="1"/>
</dbReference>
<keyword evidence="4" id="KW-1185">Reference proteome</keyword>
<dbReference type="OrthoDB" id="9808735at2"/>
<dbReference type="InterPro" id="IPR017582">
    <property type="entry name" value="SelU"/>
</dbReference>
<dbReference type="InterPro" id="IPR058840">
    <property type="entry name" value="AAA_SelU"/>
</dbReference>
<dbReference type="RefSeq" id="WP_085489767.1">
    <property type="nucleotide sequence ID" value="NZ_FXAT01000020.1"/>
</dbReference>
<dbReference type="Pfam" id="PF00581">
    <property type="entry name" value="Rhodanese"/>
    <property type="match status" value="1"/>
</dbReference>
<dbReference type="GO" id="GO:0002098">
    <property type="term" value="P:tRNA wobble uridine modification"/>
    <property type="evidence" value="ECO:0007669"/>
    <property type="project" value="InterPro"/>
</dbReference>
<dbReference type="NCBIfam" id="NF008750">
    <property type="entry name" value="PRK11784.1-2"/>
    <property type="match status" value="1"/>
</dbReference>
<dbReference type="PANTHER" id="PTHR30401">
    <property type="entry name" value="TRNA 2-SELENOURIDINE SYNTHASE"/>
    <property type="match status" value="1"/>
</dbReference>
<reference evidence="4" key="1">
    <citation type="submission" date="2017-04" db="EMBL/GenBank/DDBJ databases">
        <authorList>
            <person name="Varghese N."/>
            <person name="Submissions S."/>
        </authorList>
    </citation>
    <scope>NUCLEOTIDE SEQUENCE [LARGE SCALE GENOMIC DNA]</scope>
    <source>
        <strain evidence="4">LMG 29540</strain>
    </source>
</reference>
<dbReference type="NCBIfam" id="TIGR03167">
    <property type="entry name" value="tRNA_sel_U_synt"/>
    <property type="match status" value="1"/>
</dbReference>
<dbReference type="SUPFAM" id="SSF52821">
    <property type="entry name" value="Rhodanese/Cell cycle control phosphatase"/>
    <property type="match status" value="1"/>
</dbReference>
<evidence type="ECO:0000256" key="1">
    <source>
        <dbReference type="ARBA" id="ARBA00023266"/>
    </source>
</evidence>
<dbReference type="GO" id="GO:0043828">
    <property type="term" value="F:tRNA 2-selenouridine synthase activity"/>
    <property type="evidence" value="ECO:0007669"/>
    <property type="project" value="InterPro"/>
</dbReference>
<dbReference type="GO" id="GO:0004792">
    <property type="term" value="F:thiosulfate-cyanide sulfurtransferase activity"/>
    <property type="evidence" value="ECO:0007669"/>
    <property type="project" value="InterPro"/>
</dbReference>
<proteinExistence type="predicted"/>
<dbReference type="InterPro" id="IPR001763">
    <property type="entry name" value="Rhodanese-like_dom"/>
</dbReference>
<dbReference type="STRING" id="1515439.SAMN06265784_12063"/>
<evidence type="ECO:0000313" key="4">
    <source>
        <dbReference type="Proteomes" id="UP000193228"/>
    </source>
</evidence>
<feature type="domain" description="Rhodanese" evidence="2">
    <location>
        <begin position="7"/>
        <end position="128"/>
    </location>
</feature>
<dbReference type="PROSITE" id="PS00380">
    <property type="entry name" value="RHODANESE_1"/>
    <property type="match status" value="1"/>
</dbReference>
<dbReference type="PANTHER" id="PTHR30401:SF0">
    <property type="entry name" value="TRNA 2-SELENOURIDINE SYNTHASE"/>
    <property type="match status" value="1"/>
</dbReference>
<dbReference type="EMBL" id="FXAT01000020">
    <property type="protein sequence ID" value="SMG61272.1"/>
    <property type="molecule type" value="Genomic_DNA"/>
</dbReference>
<accession>A0A1X7M755</accession>
<dbReference type="Proteomes" id="UP000193228">
    <property type="component" value="Unassembled WGS sequence"/>
</dbReference>
<dbReference type="Gene3D" id="3.40.250.10">
    <property type="entry name" value="Rhodanese-like domain"/>
    <property type="match status" value="1"/>
</dbReference>